<feature type="domain" description="Malectin" evidence="10">
    <location>
        <begin position="377"/>
        <end position="500"/>
    </location>
</feature>
<reference evidence="11 12" key="1">
    <citation type="journal article" date="2019" name="Nat. Plants">
        <title>Stout camphor tree genome fills gaps in understanding of flowering plant genome evolution.</title>
        <authorList>
            <person name="Chaw S.M."/>
            <person name="Liu Y.C."/>
            <person name="Wu Y.W."/>
            <person name="Wang H.Y."/>
            <person name="Lin C.I."/>
            <person name="Wu C.S."/>
            <person name="Ke H.M."/>
            <person name="Chang L.Y."/>
            <person name="Hsu C.Y."/>
            <person name="Yang H.T."/>
            <person name="Sudianto E."/>
            <person name="Hsu M.H."/>
            <person name="Wu K.P."/>
            <person name="Wang L.N."/>
            <person name="Leebens-Mack J.H."/>
            <person name="Tsai I.J."/>
        </authorList>
    </citation>
    <scope>NUCLEOTIDE SEQUENCE [LARGE SCALE GENOMIC DNA]</scope>
    <source>
        <strain evidence="12">cv. Chaw 1501</strain>
        <tissue evidence="11">Young leaves</tissue>
    </source>
</reference>
<feature type="chain" id="PRO_5018651381" description="non-specific serine/threonine protein kinase" evidence="9">
    <location>
        <begin position="26"/>
        <end position="649"/>
    </location>
</feature>
<dbReference type="Pfam" id="PF11721">
    <property type="entry name" value="Malectin"/>
    <property type="match status" value="1"/>
</dbReference>
<evidence type="ECO:0000256" key="6">
    <source>
        <dbReference type="ARBA" id="ARBA00022840"/>
    </source>
</evidence>
<dbReference type="EC" id="2.7.11.1" evidence="1"/>
<keyword evidence="12" id="KW-1185">Reference proteome</keyword>
<dbReference type="EMBL" id="QPKB01000012">
    <property type="protein sequence ID" value="RWR96285.1"/>
    <property type="molecule type" value="Genomic_DNA"/>
</dbReference>
<dbReference type="Gene3D" id="1.10.510.10">
    <property type="entry name" value="Transferase(Phosphotransferase) domain 1"/>
    <property type="match status" value="1"/>
</dbReference>
<keyword evidence="11" id="KW-0418">Kinase</keyword>
<dbReference type="AlphaFoldDB" id="A0A3S3NXB4"/>
<keyword evidence="3" id="KW-0808">Transferase</keyword>
<dbReference type="Gene3D" id="3.80.10.10">
    <property type="entry name" value="Ribonuclease Inhibitor"/>
    <property type="match status" value="2"/>
</dbReference>
<evidence type="ECO:0000313" key="11">
    <source>
        <dbReference type="EMBL" id="RWR96285.1"/>
    </source>
</evidence>
<dbReference type="InterPro" id="IPR032675">
    <property type="entry name" value="LRR_dom_sf"/>
</dbReference>
<evidence type="ECO:0000256" key="8">
    <source>
        <dbReference type="SAM" id="MobiDB-lite"/>
    </source>
</evidence>
<evidence type="ECO:0000259" key="10">
    <source>
        <dbReference type="Pfam" id="PF11721"/>
    </source>
</evidence>
<dbReference type="PANTHER" id="PTHR48006:SF81">
    <property type="entry name" value="PROTEIN KINASE DOMAIN-CONTAINING PROTEIN"/>
    <property type="match status" value="1"/>
</dbReference>
<dbReference type="InterPro" id="IPR021720">
    <property type="entry name" value="Malectin_dom"/>
</dbReference>
<sequence length="649" mass="72083">MLMHRQEVVFLFLLAFCYFEAFGSGATLPIEEEDALKQISKTLGKENWNFSADPCIREWSWADPSTTKLYENNVTCNCSFQNNTVCHVVSIVLKGQNLQGELPAELVKLPYLQQIDLTRNYLNGTIPAAWGSMQLVKISLLGNRLTGPIPVELWNISTLKYLILEANLFSGPLSPKIGNLVNIDEIQISSNAFSGELPTSLGNLSSLKDFRISDSNFTGKIPDFIQKWTELDKLTVQGSGLRGPIPPGISSLVKLTDLRISDINGTASGFPPLRNMKSMRTLILRNCNLTGPIPDYIWTMKDLKNLDLSFNMLEGQFPPTINKPKDAKYIYLTSNLLNGTVPEGLLKKGDKNWAFSTTGNFLDNDIEEDTFIAENVSRLIMPDFDLYTTARLSPLSLTYYGLCLWNGNYTVKLHFAEIVFTDDRTYSSLGKRIFDVYIQGKLVLKDFNIEDEAGGTHRAVVKNFTAIVATNTLEIRFYWAGKGTQSIPYRGTYGPLISAISVDPDFTPPGGGNKISAGAVIGIAYVLQERGSLLELVDPKLGSEFNKEEAIGMINIALLCTSTSSPLRPTMSSVVSMLEGRTVVQSHISEPNLSTNYWNNKSIRSRHQRLHSQEQSQSNSMDGPQTGASTSASDLYPIIMDLDFLNHRE</sequence>
<comment type="caution">
    <text evidence="11">The sequence shown here is derived from an EMBL/GenBank/DDBJ whole genome shotgun (WGS) entry which is preliminary data.</text>
</comment>
<keyword evidence="4 9" id="KW-0732">Signal</keyword>
<dbReference type="GO" id="GO:0005524">
    <property type="term" value="F:ATP binding"/>
    <property type="evidence" value="ECO:0007669"/>
    <property type="project" value="UniProtKB-KW"/>
</dbReference>
<dbReference type="InterPro" id="IPR001611">
    <property type="entry name" value="Leu-rich_rpt"/>
</dbReference>
<dbReference type="FunFam" id="3.80.10.10:FF:000452">
    <property type="entry name" value="Probable LRR receptor-like serine/threonine-protein kinase RFK1"/>
    <property type="match status" value="1"/>
</dbReference>
<dbReference type="GO" id="GO:0004674">
    <property type="term" value="F:protein serine/threonine kinase activity"/>
    <property type="evidence" value="ECO:0007669"/>
    <property type="project" value="UniProtKB-EC"/>
</dbReference>
<dbReference type="OrthoDB" id="1897577at2759"/>
<evidence type="ECO:0000256" key="7">
    <source>
        <dbReference type="ARBA" id="ARBA00023180"/>
    </source>
</evidence>
<evidence type="ECO:0000256" key="3">
    <source>
        <dbReference type="ARBA" id="ARBA00022679"/>
    </source>
</evidence>
<evidence type="ECO:0000256" key="2">
    <source>
        <dbReference type="ARBA" id="ARBA00022553"/>
    </source>
</evidence>
<evidence type="ECO:0000313" key="12">
    <source>
        <dbReference type="Proteomes" id="UP000283530"/>
    </source>
</evidence>
<evidence type="ECO:0000256" key="4">
    <source>
        <dbReference type="ARBA" id="ARBA00022729"/>
    </source>
</evidence>
<accession>A0A3S3NXB4</accession>
<dbReference type="STRING" id="337451.A0A3S3NXB4"/>
<keyword evidence="6" id="KW-0067">ATP-binding</keyword>
<keyword evidence="5" id="KW-0547">Nucleotide-binding</keyword>
<feature type="region of interest" description="Disordered" evidence="8">
    <location>
        <begin position="605"/>
        <end position="632"/>
    </location>
</feature>
<evidence type="ECO:0000256" key="5">
    <source>
        <dbReference type="ARBA" id="ARBA00022741"/>
    </source>
</evidence>
<dbReference type="FunFam" id="3.80.10.10:FF:000433">
    <property type="entry name" value="Putative LRR receptor-like serine/threonine-protein kinase isoform A"/>
    <property type="match status" value="1"/>
</dbReference>
<dbReference type="InterPro" id="IPR051824">
    <property type="entry name" value="LRR_Rcpt-Like_S/T_Kinase"/>
</dbReference>
<dbReference type="FunFam" id="2.60.120.430:FF:000004">
    <property type="entry name" value="Putative leucine-rich repeat receptor-like serine/threonine-protein kinase"/>
    <property type="match status" value="1"/>
</dbReference>
<name>A0A3S3NXB4_9MAGN</name>
<dbReference type="Proteomes" id="UP000283530">
    <property type="component" value="Unassembled WGS sequence"/>
</dbReference>
<proteinExistence type="predicted"/>
<dbReference type="Pfam" id="PF00560">
    <property type="entry name" value="LRR_1"/>
    <property type="match status" value="2"/>
</dbReference>
<dbReference type="Gene3D" id="2.60.120.430">
    <property type="entry name" value="Galactose-binding lectin"/>
    <property type="match status" value="1"/>
</dbReference>
<organism evidence="11 12">
    <name type="scientific">Cinnamomum micranthum f. kanehirae</name>
    <dbReference type="NCBI Taxonomy" id="337451"/>
    <lineage>
        <taxon>Eukaryota</taxon>
        <taxon>Viridiplantae</taxon>
        <taxon>Streptophyta</taxon>
        <taxon>Embryophyta</taxon>
        <taxon>Tracheophyta</taxon>
        <taxon>Spermatophyta</taxon>
        <taxon>Magnoliopsida</taxon>
        <taxon>Magnoliidae</taxon>
        <taxon>Laurales</taxon>
        <taxon>Lauraceae</taxon>
        <taxon>Cinnamomum</taxon>
    </lineage>
</organism>
<evidence type="ECO:0000256" key="1">
    <source>
        <dbReference type="ARBA" id="ARBA00012513"/>
    </source>
</evidence>
<feature type="compositionally biased region" description="Polar residues" evidence="8">
    <location>
        <begin position="613"/>
        <end position="632"/>
    </location>
</feature>
<keyword evidence="7" id="KW-0325">Glycoprotein</keyword>
<dbReference type="SUPFAM" id="SSF52058">
    <property type="entry name" value="L domain-like"/>
    <property type="match status" value="1"/>
</dbReference>
<keyword evidence="2" id="KW-0597">Phosphoprotein</keyword>
<protein>
    <recommendedName>
        <fullName evidence="1">non-specific serine/threonine protein kinase</fullName>
        <ecNumber evidence="1">2.7.11.1</ecNumber>
    </recommendedName>
</protein>
<evidence type="ECO:0000256" key="9">
    <source>
        <dbReference type="SAM" id="SignalP"/>
    </source>
</evidence>
<keyword evidence="11" id="KW-0675">Receptor</keyword>
<gene>
    <name evidence="11" type="ORF">CKAN_02566600</name>
</gene>
<feature type="signal peptide" evidence="9">
    <location>
        <begin position="1"/>
        <end position="25"/>
    </location>
</feature>
<dbReference type="PANTHER" id="PTHR48006">
    <property type="entry name" value="LEUCINE-RICH REPEAT-CONTAINING PROTEIN DDB_G0281931-RELATED"/>
    <property type="match status" value="1"/>
</dbReference>